<dbReference type="RefSeq" id="WP_175380820.1">
    <property type="nucleotide sequence ID" value="NZ_CBCRYD010000030.1"/>
</dbReference>
<organism evidence="3 4">
    <name type="scientific">Paenibacillus taichungensis</name>
    <dbReference type="NCBI Taxonomy" id="484184"/>
    <lineage>
        <taxon>Bacteria</taxon>
        <taxon>Bacillati</taxon>
        <taxon>Bacillota</taxon>
        <taxon>Bacilli</taxon>
        <taxon>Bacillales</taxon>
        <taxon>Paenibacillaceae</taxon>
        <taxon>Paenibacillus</taxon>
    </lineage>
</organism>
<protein>
    <submittedName>
        <fullName evidence="3">Replication initiation protein</fullName>
    </submittedName>
</protein>
<accession>A0ABX2ME98</accession>
<evidence type="ECO:0000313" key="3">
    <source>
        <dbReference type="EMBL" id="NUU53010.1"/>
    </source>
</evidence>
<reference evidence="3 4" key="1">
    <citation type="submission" date="2020-05" db="EMBL/GenBank/DDBJ databases">
        <title>Genome Sequencing of Type Strains.</title>
        <authorList>
            <person name="Lemaire J.F."/>
            <person name="Inderbitzin P."/>
            <person name="Gregorio O.A."/>
            <person name="Collins S.B."/>
            <person name="Wespe N."/>
            <person name="Knight-Connoni V."/>
        </authorList>
    </citation>
    <scope>NUCLEOTIDE SEQUENCE [LARGE SCALE GENOMIC DNA]</scope>
    <source>
        <strain evidence="3 4">DSM 19942</strain>
    </source>
</reference>
<name>A0ABX2ME98_9BACL</name>
<feature type="domain" description="Initiator Rep protein WH1" evidence="2">
    <location>
        <begin position="24"/>
        <end position="168"/>
    </location>
</feature>
<dbReference type="EMBL" id="JABMCC010000089">
    <property type="protein sequence ID" value="NUU53010.1"/>
    <property type="molecule type" value="Genomic_DNA"/>
</dbReference>
<sequence>MLPADNHEQIEFSFEPDPISDHFIVTESNVLIEAKTNLTLHEERLIYILASRIHPEDTQFKTHFFKVSDIAERLDIKDKNFYKRVRDLIRQLQDKKVVIEEKATRSVLEAHWLASARYFQGKGLIELEFAEQLKPYLLQLKANFTHFKLWNILYLRSSHSLKLYKLLKQYLPLGKRKFNSIQEFKDFMEVEEGQYDRYSHLKNRVILTAQKELANKTDIRFELEEKKVGTRVVSITFHIFKNHKMTEREVLNDGDSVILTEPIMDLLARFEVKKKTALELVSQYGEEHVRENIKYVYEKKQNQEVSSIAGYIVKAIEGNYADSKQQYSNEEEENPKVSTTHLNTRISQLVFYAEQIIKEKVQSEKVALDELYRDIWNAIDQNMSNREEMRCRPLVLEDLYHHHGKTVFLQIENQQLKRLAQQSQ</sequence>
<evidence type="ECO:0000256" key="1">
    <source>
        <dbReference type="ARBA" id="ARBA00038283"/>
    </source>
</evidence>
<gene>
    <name evidence="3" type="ORF">HP548_02725</name>
</gene>
<comment type="caution">
    <text evidence="3">The sequence shown here is derived from an EMBL/GenBank/DDBJ whole genome shotgun (WGS) entry which is preliminary data.</text>
</comment>
<dbReference type="Pfam" id="PF01051">
    <property type="entry name" value="Rep3_N"/>
    <property type="match status" value="1"/>
</dbReference>
<evidence type="ECO:0000259" key="2">
    <source>
        <dbReference type="Pfam" id="PF01051"/>
    </source>
</evidence>
<dbReference type="InterPro" id="IPR000525">
    <property type="entry name" value="Initiator_Rep_WH1"/>
</dbReference>
<evidence type="ECO:0000313" key="4">
    <source>
        <dbReference type="Proteomes" id="UP000577724"/>
    </source>
</evidence>
<dbReference type="GeneID" id="97129601"/>
<dbReference type="InterPro" id="IPR036388">
    <property type="entry name" value="WH-like_DNA-bd_sf"/>
</dbReference>
<dbReference type="InterPro" id="IPR036390">
    <property type="entry name" value="WH_DNA-bd_sf"/>
</dbReference>
<dbReference type="Gene3D" id="1.10.10.10">
    <property type="entry name" value="Winged helix-like DNA-binding domain superfamily/Winged helix DNA-binding domain"/>
    <property type="match status" value="2"/>
</dbReference>
<dbReference type="SUPFAM" id="SSF46785">
    <property type="entry name" value="Winged helix' DNA-binding domain"/>
    <property type="match status" value="2"/>
</dbReference>
<dbReference type="Proteomes" id="UP000577724">
    <property type="component" value="Unassembled WGS sequence"/>
</dbReference>
<dbReference type="Pfam" id="PF21205">
    <property type="entry name" value="Rep3_C"/>
    <property type="match status" value="1"/>
</dbReference>
<keyword evidence="4" id="KW-1185">Reference proteome</keyword>
<proteinExistence type="inferred from homology"/>
<comment type="similarity">
    <text evidence="1">Belongs to the initiator RepB protein family.</text>
</comment>